<dbReference type="AlphaFoldDB" id="A0A0D2BSS3"/>
<comment type="similarity">
    <text evidence="2">Belongs to the FAD-binding monooxygenase family.</text>
</comment>
<keyword evidence="6" id="KW-0560">Oxidoreductase</keyword>
<sequence>MAIGSTSANGHVGETDVVVVGAGFSGLYMIYSLNKLGFRVRGFEAADDVGGTWWWNRYPGARCDSESLTYCYTFDEELCQEWTWTERYPSGGEVLSYLSHAADRFDLRRHFQFKTKVTTAVYDEKTRRWTITTGTGDSVSARFFVSAVGNLSVPATPAVPGIDKFEGRWVHTGRWPAEPIDFTGLRIAVIGTGSSGIQIIQEIAKTAAHLTVFQRTPTFTIPLRNQPLDPDVQRLWKANYPELIKVTRYSPGGLPFYVGTKSLKEATPEEQRKGLQAGWNLGGFRFMFGTFNDIGSDHEANKVAADFVREQIDAIVKDPDTAALLKPTSYPIGAKRVPLETNYYQVYNQENVKLVDLRASPIRQMTTKGLTAGDTEYEFDLVVFATGFEAITGPMLQIDVTGRGGQKLKDVWKDGPYSYLGLATPGFPNLITLAGPGGPGVISNVPPTLEQHVDWVAECLTYLRTHKVDEIEARGDATDAWISHVHSEAQKTMYPYAPSSWYDGSNLTGQVRPFPVYTGGFGHYRRICDAITADNYHGFLLHQEDTDEVNDTRKAHPADWYRNFLPTSAGPAATR</sequence>
<dbReference type="VEuPathDB" id="FungiDB:PV07_12510"/>
<dbReference type="Proteomes" id="UP000054466">
    <property type="component" value="Unassembled WGS sequence"/>
</dbReference>
<proteinExistence type="inferred from homology"/>
<dbReference type="Gene3D" id="3.50.50.60">
    <property type="entry name" value="FAD/NAD(P)-binding domain"/>
    <property type="match status" value="2"/>
</dbReference>
<dbReference type="PANTHER" id="PTHR43098:SF3">
    <property type="entry name" value="L-ORNITHINE N(5)-MONOOXYGENASE-RELATED"/>
    <property type="match status" value="1"/>
</dbReference>
<keyword evidence="9" id="KW-1185">Reference proteome</keyword>
<evidence type="ECO:0000256" key="1">
    <source>
        <dbReference type="ARBA" id="ARBA00001974"/>
    </source>
</evidence>
<comment type="cofactor">
    <cofactor evidence="1">
        <name>FAD</name>
        <dbReference type="ChEBI" id="CHEBI:57692"/>
    </cofactor>
</comment>
<dbReference type="InterPro" id="IPR020946">
    <property type="entry name" value="Flavin_mOase-like"/>
</dbReference>
<dbReference type="SUPFAM" id="SSF51905">
    <property type="entry name" value="FAD/NAD(P)-binding domain"/>
    <property type="match status" value="2"/>
</dbReference>
<dbReference type="GeneID" id="27351704"/>
<evidence type="ECO:0000256" key="4">
    <source>
        <dbReference type="ARBA" id="ARBA00022827"/>
    </source>
</evidence>
<protein>
    <recommendedName>
        <fullName evidence="10">Cyclohexanone monooxygenase</fullName>
    </recommendedName>
</protein>
<dbReference type="OrthoDB" id="66881at2759"/>
<keyword evidence="3" id="KW-0285">Flavoprotein</keyword>
<dbReference type="HOGENOM" id="CLU_006937_8_1_1"/>
<evidence type="ECO:0000256" key="7">
    <source>
        <dbReference type="ARBA" id="ARBA00023033"/>
    </source>
</evidence>
<dbReference type="GO" id="GO:0050660">
    <property type="term" value="F:flavin adenine dinucleotide binding"/>
    <property type="evidence" value="ECO:0007669"/>
    <property type="project" value="InterPro"/>
</dbReference>
<keyword evidence="7" id="KW-0503">Monooxygenase</keyword>
<evidence type="ECO:0000256" key="3">
    <source>
        <dbReference type="ARBA" id="ARBA00022630"/>
    </source>
</evidence>
<reference evidence="8 9" key="1">
    <citation type="submission" date="2015-01" db="EMBL/GenBank/DDBJ databases">
        <title>The Genome Sequence of Cladophialophora immunda CBS83496.</title>
        <authorList>
            <consortium name="The Broad Institute Genomics Platform"/>
            <person name="Cuomo C."/>
            <person name="de Hoog S."/>
            <person name="Gorbushina A."/>
            <person name="Stielow B."/>
            <person name="Teixiera M."/>
            <person name="Abouelleil A."/>
            <person name="Chapman S.B."/>
            <person name="Priest M."/>
            <person name="Young S.K."/>
            <person name="Wortman J."/>
            <person name="Nusbaum C."/>
            <person name="Birren B."/>
        </authorList>
    </citation>
    <scope>NUCLEOTIDE SEQUENCE [LARGE SCALE GENOMIC DNA]</scope>
    <source>
        <strain evidence="8 9">CBS 83496</strain>
    </source>
</reference>
<dbReference type="RefSeq" id="XP_016242309.1">
    <property type="nucleotide sequence ID" value="XM_016400041.1"/>
</dbReference>
<dbReference type="GO" id="GO:0050661">
    <property type="term" value="F:NADP binding"/>
    <property type="evidence" value="ECO:0007669"/>
    <property type="project" value="InterPro"/>
</dbReference>
<evidence type="ECO:0008006" key="10">
    <source>
        <dbReference type="Google" id="ProtNLM"/>
    </source>
</evidence>
<evidence type="ECO:0000313" key="9">
    <source>
        <dbReference type="Proteomes" id="UP000054466"/>
    </source>
</evidence>
<dbReference type="InterPro" id="IPR036188">
    <property type="entry name" value="FAD/NAD-bd_sf"/>
</dbReference>
<evidence type="ECO:0000256" key="5">
    <source>
        <dbReference type="ARBA" id="ARBA00022857"/>
    </source>
</evidence>
<keyword evidence="4" id="KW-0274">FAD</keyword>
<keyword evidence="5" id="KW-0521">NADP</keyword>
<evidence type="ECO:0000313" key="8">
    <source>
        <dbReference type="EMBL" id="KIW22093.1"/>
    </source>
</evidence>
<dbReference type="InterPro" id="IPR050775">
    <property type="entry name" value="FAD-binding_Monooxygenases"/>
</dbReference>
<dbReference type="PRINTS" id="PR00411">
    <property type="entry name" value="PNDRDTASEI"/>
</dbReference>
<dbReference type="Pfam" id="PF00743">
    <property type="entry name" value="FMO-like"/>
    <property type="match status" value="1"/>
</dbReference>
<accession>A0A0D2BSS3</accession>
<gene>
    <name evidence="8" type="ORF">PV07_12510</name>
</gene>
<dbReference type="EMBL" id="KN847049">
    <property type="protein sequence ID" value="KIW22093.1"/>
    <property type="molecule type" value="Genomic_DNA"/>
</dbReference>
<name>A0A0D2BSS3_9EURO</name>
<evidence type="ECO:0000256" key="6">
    <source>
        <dbReference type="ARBA" id="ARBA00023002"/>
    </source>
</evidence>
<dbReference type="PANTHER" id="PTHR43098">
    <property type="entry name" value="L-ORNITHINE N(5)-MONOOXYGENASE-RELATED"/>
    <property type="match status" value="1"/>
</dbReference>
<evidence type="ECO:0000256" key="2">
    <source>
        <dbReference type="ARBA" id="ARBA00010139"/>
    </source>
</evidence>
<dbReference type="GO" id="GO:0004499">
    <property type="term" value="F:N,N-dimethylaniline monooxygenase activity"/>
    <property type="evidence" value="ECO:0007669"/>
    <property type="project" value="InterPro"/>
</dbReference>
<organism evidence="8 9">
    <name type="scientific">Cladophialophora immunda</name>
    <dbReference type="NCBI Taxonomy" id="569365"/>
    <lineage>
        <taxon>Eukaryota</taxon>
        <taxon>Fungi</taxon>
        <taxon>Dikarya</taxon>
        <taxon>Ascomycota</taxon>
        <taxon>Pezizomycotina</taxon>
        <taxon>Eurotiomycetes</taxon>
        <taxon>Chaetothyriomycetidae</taxon>
        <taxon>Chaetothyriales</taxon>
        <taxon>Herpotrichiellaceae</taxon>
        <taxon>Cladophialophora</taxon>
    </lineage>
</organism>